<proteinExistence type="predicted"/>
<gene>
    <name evidence="1" type="primary">RPS2_80</name>
    <name evidence="1" type="ORF">g.91940</name>
</gene>
<evidence type="ECO:0000313" key="1">
    <source>
        <dbReference type="EMBL" id="JAT59932.1"/>
    </source>
</evidence>
<dbReference type="InterPro" id="IPR001611">
    <property type="entry name" value="Leu-rich_rpt"/>
</dbReference>
<feature type="non-terminal residue" evidence="1">
    <location>
        <position position="407"/>
    </location>
</feature>
<dbReference type="InterPro" id="IPR050905">
    <property type="entry name" value="Plant_NBS-LRR"/>
</dbReference>
<protein>
    <submittedName>
        <fullName evidence="1">Disease resistance protein RPS2</fullName>
    </submittedName>
</protein>
<dbReference type="InterPro" id="IPR032675">
    <property type="entry name" value="LRR_dom_sf"/>
</dbReference>
<reference evidence="1" key="1">
    <citation type="submission" date="2015-07" db="EMBL/GenBank/DDBJ databases">
        <title>Transcriptome Assembly of Anthurium amnicola.</title>
        <authorList>
            <person name="Suzuki J."/>
        </authorList>
    </citation>
    <scope>NUCLEOTIDE SEQUENCE</scope>
</reference>
<dbReference type="SUPFAM" id="SSF52058">
    <property type="entry name" value="L domain-like"/>
    <property type="match status" value="1"/>
</dbReference>
<feature type="non-terminal residue" evidence="1">
    <location>
        <position position="1"/>
    </location>
</feature>
<dbReference type="Gene3D" id="3.80.10.10">
    <property type="entry name" value="Ribonuclease Inhibitor"/>
    <property type="match status" value="1"/>
</dbReference>
<sequence length="407" mass="46754">RDLQNACLLEEGDRGWWWDEETVRLHDTVRDMVLWITGPELLVFAGRTNTACVPQWEIAKRVSWESSMLPYESLNCPNMTTLLLFLRTRRSLKRRFQIPGGFFTHMPALRVLDLSPSFFRLEFPIEITFLVRLQYLNLTSSRVPILPREFGNLVNLRHLILDQNNLRRIPWEAVSTLTRLQVLKMRWCGYVFGRDASHPLLELNDLEHLKQLCDLSLTVESWPSLEKIADSDLLQASVTSLTVTFDHGSPSGTIMAMKIGKLSNLRHLLLQDNPEQPMEGELRFHPGQLPNLESLRLGNFTNVTILELLLRRLRRLDIVHCHGFTELTWAGQLACLEMISVSDCHRVTELLADGSSLPSDDSSSFPKLRVMHLDGLPALDRISTRPLLLPSMEDLYVRFCPCLKQLP</sequence>
<name>A0A1D1YZ84_9ARAE</name>
<dbReference type="PANTHER" id="PTHR33463">
    <property type="entry name" value="NB-ARC DOMAIN-CONTAINING PROTEIN-RELATED"/>
    <property type="match status" value="1"/>
</dbReference>
<dbReference type="PROSITE" id="PS51450">
    <property type="entry name" value="LRR"/>
    <property type="match status" value="1"/>
</dbReference>
<dbReference type="EMBL" id="GDJX01008004">
    <property type="protein sequence ID" value="JAT59932.1"/>
    <property type="molecule type" value="Transcribed_RNA"/>
</dbReference>
<organism evidence="1">
    <name type="scientific">Anthurium amnicola</name>
    <dbReference type="NCBI Taxonomy" id="1678845"/>
    <lineage>
        <taxon>Eukaryota</taxon>
        <taxon>Viridiplantae</taxon>
        <taxon>Streptophyta</taxon>
        <taxon>Embryophyta</taxon>
        <taxon>Tracheophyta</taxon>
        <taxon>Spermatophyta</taxon>
        <taxon>Magnoliopsida</taxon>
        <taxon>Liliopsida</taxon>
        <taxon>Araceae</taxon>
        <taxon>Pothoideae</taxon>
        <taxon>Potheae</taxon>
        <taxon>Anthurium</taxon>
    </lineage>
</organism>
<dbReference type="AlphaFoldDB" id="A0A1D1YZ84"/>
<accession>A0A1D1YZ84</accession>